<keyword evidence="4" id="KW-1185">Reference proteome</keyword>
<dbReference type="Pfam" id="PF04203">
    <property type="entry name" value="Sortase"/>
    <property type="match status" value="1"/>
</dbReference>
<dbReference type="InterPro" id="IPR023365">
    <property type="entry name" value="Sortase_dom-sf"/>
</dbReference>
<dbReference type="EMBL" id="JAVREJ010000003">
    <property type="protein sequence ID" value="MDT0349209.1"/>
    <property type="molecule type" value="Genomic_DNA"/>
</dbReference>
<dbReference type="NCBIfam" id="NF033748">
    <property type="entry name" value="class_F_sortase"/>
    <property type="match status" value="1"/>
</dbReference>
<feature type="chain" id="PRO_5046039504" evidence="2">
    <location>
        <begin position="33"/>
        <end position="597"/>
    </location>
</feature>
<dbReference type="SUPFAM" id="SSF63817">
    <property type="entry name" value="Sortase"/>
    <property type="match status" value="1"/>
</dbReference>
<dbReference type="Proteomes" id="UP001183202">
    <property type="component" value="Unassembled WGS sequence"/>
</dbReference>
<evidence type="ECO:0000256" key="1">
    <source>
        <dbReference type="ARBA" id="ARBA00022801"/>
    </source>
</evidence>
<dbReference type="CDD" id="cd05829">
    <property type="entry name" value="Sortase_F"/>
    <property type="match status" value="1"/>
</dbReference>
<dbReference type="InterPro" id="IPR005754">
    <property type="entry name" value="Sortase"/>
</dbReference>
<keyword evidence="2" id="KW-0732">Signal</keyword>
<proteinExistence type="predicted"/>
<accession>A0ABU2N979</accession>
<reference evidence="4" key="1">
    <citation type="submission" date="2023-07" db="EMBL/GenBank/DDBJ databases">
        <title>30 novel species of actinomycetes from the DSMZ collection.</title>
        <authorList>
            <person name="Nouioui I."/>
        </authorList>
    </citation>
    <scope>NUCLEOTIDE SEQUENCE [LARGE SCALE GENOMIC DNA]</scope>
    <source>
        <strain evidence="4">DSM 45834</strain>
    </source>
</reference>
<dbReference type="Gene3D" id="2.40.260.10">
    <property type="entry name" value="Sortase"/>
    <property type="match status" value="1"/>
</dbReference>
<feature type="signal peptide" evidence="2">
    <location>
        <begin position="1"/>
        <end position="32"/>
    </location>
</feature>
<dbReference type="InterPro" id="IPR042001">
    <property type="entry name" value="Sortase_F"/>
</dbReference>
<evidence type="ECO:0000256" key="2">
    <source>
        <dbReference type="SAM" id="SignalP"/>
    </source>
</evidence>
<evidence type="ECO:0000313" key="4">
    <source>
        <dbReference type="Proteomes" id="UP001183202"/>
    </source>
</evidence>
<evidence type="ECO:0000313" key="3">
    <source>
        <dbReference type="EMBL" id="MDT0349209.1"/>
    </source>
</evidence>
<gene>
    <name evidence="3" type="ORF">RM445_06690</name>
</gene>
<protein>
    <submittedName>
        <fullName evidence="3">Class F sortase</fullName>
    </submittedName>
</protein>
<keyword evidence="1" id="KW-0378">Hydrolase</keyword>
<comment type="caution">
    <text evidence="3">The sequence shown here is derived from an EMBL/GenBank/DDBJ whole genome shotgun (WGS) entry which is preliminary data.</text>
</comment>
<name>A0ABU2N979_9PSEU</name>
<dbReference type="RefSeq" id="WP_311555189.1">
    <property type="nucleotide sequence ID" value="NZ_JAVREJ010000003.1"/>
</dbReference>
<sequence length="597" mass="62517">MVCTTWWGRSRRGAATALFACLVVLTGCSAAASPGTSPTRAAATQPAPAAAESPADGALRLEALLGQHMIRIGDLMRSRLRKDDDFAQAASVALGQNSDELARLVGTLAGADAADRFQGLWNDHVTALVNYSRGLATDDATVRDEARAKLDTVNGELADLVATGAQGRLDPAAARAALTTHEHHLTEQADAYAAGDYARANALYREGYQHAFALGGTLAHALVPPDQVGELDTPAWQLRSEMTRLLGEHVGLALGTLRAGATRAPDFPAMVDSLNGNTTDVTAAVSSLFGEPAASQFMTLWADHLDLLGTYAADVGANDPNRRQAVQDDLHDWQQRFAAFIDTATGSRVPAPDLAAALLGLDDLLLQQVDAFAARDFPRAQQLGDQTYPQVYGLARNLADAFGATLAARMPQGGARTGAGGMAGALVPAAAVPLPPVEAQPFHSVRTYQEVAEPVRLRIPAVRINTALQRLGRAADRSVEVPDDFGVAGWFADGPRPGQNGPAVILGHVDSRNGPGVFYPLAGLAPGSEVLVDRADGSTAAFRVNGVATVPKTGFPTEQVYGPTLRASLRLVTCGGPFDHAAGSYRDNVIVSADPVQ</sequence>
<organism evidence="3 4">
    <name type="scientific">Pseudonocardia charpentierae</name>
    <dbReference type="NCBI Taxonomy" id="3075545"/>
    <lineage>
        <taxon>Bacteria</taxon>
        <taxon>Bacillati</taxon>
        <taxon>Actinomycetota</taxon>
        <taxon>Actinomycetes</taxon>
        <taxon>Pseudonocardiales</taxon>
        <taxon>Pseudonocardiaceae</taxon>
        <taxon>Pseudonocardia</taxon>
    </lineage>
</organism>